<evidence type="ECO:0000313" key="3">
    <source>
        <dbReference type="Proteomes" id="UP000478052"/>
    </source>
</evidence>
<organism evidence="2 3">
    <name type="scientific">Aphis craccivora</name>
    <name type="common">Cowpea aphid</name>
    <dbReference type="NCBI Taxonomy" id="307492"/>
    <lineage>
        <taxon>Eukaryota</taxon>
        <taxon>Metazoa</taxon>
        <taxon>Ecdysozoa</taxon>
        <taxon>Arthropoda</taxon>
        <taxon>Hexapoda</taxon>
        <taxon>Insecta</taxon>
        <taxon>Pterygota</taxon>
        <taxon>Neoptera</taxon>
        <taxon>Paraneoptera</taxon>
        <taxon>Hemiptera</taxon>
        <taxon>Sternorrhyncha</taxon>
        <taxon>Aphidomorpha</taxon>
        <taxon>Aphidoidea</taxon>
        <taxon>Aphididae</taxon>
        <taxon>Aphidini</taxon>
        <taxon>Aphis</taxon>
        <taxon>Aphis</taxon>
    </lineage>
</organism>
<dbReference type="AlphaFoldDB" id="A0A6G0VLV5"/>
<dbReference type="InterPro" id="IPR025398">
    <property type="entry name" value="DUF4371"/>
</dbReference>
<gene>
    <name evidence="2" type="ORF">FWK35_00028097</name>
</gene>
<reference evidence="2 3" key="1">
    <citation type="submission" date="2019-08" db="EMBL/GenBank/DDBJ databases">
        <title>Whole genome of Aphis craccivora.</title>
        <authorList>
            <person name="Voronova N.V."/>
            <person name="Shulinski R.S."/>
            <person name="Bandarenka Y.V."/>
            <person name="Zhorov D.G."/>
            <person name="Warner D."/>
        </authorList>
    </citation>
    <scope>NUCLEOTIDE SEQUENCE [LARGE SCALE GENOMIC DNA]</scope>
    <source>
        <strain evidence="2">180601</strain>
        <tissue evidence="2">Whole Body</tissue>
    </source>
</reference>
<accession>A0A6G0VLV5</accession>
<dbReference type="Pfam" id="PF14291">
    <property type="entry name" value="DUF4371"/>
    <property type="match status" value="1"/>
</dbReference>
<evidence type="ECO:0000313" key="2">
    <source>
        <dbReference type="EMBL" id="KAF0700077.1"/>
    </source>
</evidence>
<dbReference type="PANTHER" id="PTHR45749:SF21">
    <property type="entry name" value="DUF4371 DOMAIN-CONTAINING PROTEIN"/>
    <property type="match status" value="1"/>
</dbReference>
<sequence length="316" mass="36216">QKEYHKAVIRILFDVSCTLARRGLAFRGDGDEKNGNFYQIVLLISRHNSTMKTWLNDSSFRRYHSTYLKTKHNIIEEVKEAGMYSIIADTTPDVSHKDQLSVCLRYVSSKAEVCERLIAIDEIVDKTGKGIASKISYVLSQNSLDLNNIAFQSYHFASSMSDKNLGTQAMLSRIVGHNIPFITCQAHRTNTFIEHSCSVSTTICHFFHTKRNFHLKNKSLEVDIKLNMYLFNETYYVSNEKSCIKSLKEINEDESQINNIITSAEIFAKKLDVGSNADFNKKEFKEVLDTIYLYNLSTFFTGRLQNGICNLLQSDY</sequence>
<keyword evidence="3" id="KW-1185">Reference proteome</keyword>
<dbReference type="Proteomes" id="UP000478052">
    <property type="component" value="Unassembled WGS sequence"/>
</dbReference>
<protein>
    <submittedName>
        <fullName evidence="2">Zinc finger MYM-type protein 1-like</fullName>
    </submittedName>
</protein>
<name>A0A6G0VLV5_APHCR</name>
<evidence type="ECO:0000259" key="1">
    <source>
        <dbReference type="Pfam" id="PF14291"/>
    </source>
</evidence>
<feature type="domain" description="DUF4371" evidence="1">
    <location>
        <begin position="14"/>
        <end position="162"/>
    </location>
</feature>
<dbReference type="OrthoDB" id="6624135at2759"/>
<comment type="caution">
    <text evidence="2">The sequence shown here is derived from an EMBL/GenBank/DDBJ whole genome shotgun (WGS) entry which is preliminary data.</text>
</comment>
<dbReference type="EMBL" id="VUJU01014823">
    <property type="protein sequence ID" value="KAF0700077.1"/>
    <property type="molecule type" value="Genomic_DNA"/>
</dbReference>
<proteinExistence type="predicted"/>
<feature type="non-terminal residue" evidence="2">
    <location>
        <position position="1"/>
    </location>
</feature>
<dbReference type="PANTHER" id="PTHR45749">
    <property type="match status" value="1"/>
</dbReference>